<dbReference type="Proteomes" id="UP000309997">
    <property type="component" value="Unassembled WGS sequence"/>
</dbReference>
<comment type="caution">
    <text evidence="1">The sequence shown here is derived from an EMBL/GenBank/DDBJ whole genome shotgun (WGS) entry which is preliminary data.</text>
</comment>
<evidence type="ECO:0000313" key="1">
    <source>
        <dbReference type="EMBL" id="KAL3598548.1"/>
    </source>
</evidence>
<evidence type="ECO:0000313" key="2">
    <source>
        <dbReference type="Proteomes" id="UP000309997"/>
    </source>
</evidence>
<keyword evidence="2" id="KW-1185">Reference proteome</keyword>
<accession>A0ACC4CMS8</accession>
<name>A0ACC4CMS8_POPAL</name>
<sequence length="83" mass="8688">MVGLHPTLGSTHLEAQGSTDSGMDLQTCLPGSSSIDRGLLALMLGVYILEIVGSPKLKLIQGSGFAASPYSTKQHFLVNLYGP</sequence>
<proteinExistence type="predicted"/>
<organism evidence="1 2">
    <name type="scientific">Populus alba</name>
    <name type="common">White poplar</name>
    <dbReference type="NCBI Taxonomy" id="43335"/>
    <lineage>
        <taxon>Eukaryota</taxon>
        <taxon>Viridiplantae</taxon>
        <taxon>Streptophyta</taxon>
        <taxon>Embryophyta</taxon>
        <taxon>Tracheophyta</taxon>
        <taxon>Spermatophyta</taxon>
        <taxon>Magnoliopsida</taxon>
        <taxon>eudicotyledons</taxon>
        <taxon>Gunneridae</taxon>
        <taxon>Pentapetalae</taxon>
        <taxon>rosids</taxon>
        <taxon>fabids</taxon>
        <taxon>Malpighiales</taxon>
        <taxon>Salicaceae</taxon>
        <taxon>Saliceae</taxon>
        <taxon>Populus</taxon>
    </lineage>
</organism>
<protein>
    <submittedName>
        <fullName evidence="1">Uncharacterized protein</fullName>
    </submittedName>
</protein>
<dbReference type="EMBL" id="RCHU02000003">
    <property type="protein sequence ID" value="KAL3598548.1"/>
    <property type="molecule type" value="Genomic_DNA"/>
</dbReference>
<gene>
    <name evidence="1" type="ORF">D5086_006466</name>
</gene>
<reference evidence="1 2" key="1">
    <citation type="journal article" date="2024" name="Plant Biotechnol. J.">
        <title>Genome and CRISPR/Cas9 system of a widespread forest tree (Populus alba) in the world.</title>
        <authorList>
            <person name="Liu Y.J."/>
            <person name="Jiang P.F."/>
            <person name="Han X.M."/>
            <person name="Li X.Y."/>
            <person name="Wang H.M."/>
            <person name="Wang Y.J."/>
            <person name="Wang X.X."/>
            <person name="Zeng Q.Y."/>
        </authorList>
    </citation>
    <scope>NUCLEOTIDE SEQUENCE [LARGE SCALE GENOMIC DNA]</scope>
    <source>
        <strain evidence="2">cv. PAL-ZL1</strain>
    </source>
</reference>